<dbReference type="RefSeq" id="WP_068998034.1">
    <property type="nucleotide sequence ID" value="NZ_MDTQ01000001.1"/>
</dbReference>
<comment type="caution">
    <text evidence="1">The sequence shown here is derived from an EMBL/GenBank/DDBJ whole genome shotgun (WGS) entry which is preliminary data.</text>
</comment>
<dbReference type="SUPFAM" id="SSF51695">
    <property type="entry name" value="PLC-like phosphodiesterases"/>
    <property type="match status" value="1"/>
</dbReference>
<dbReference type="STRING" id="197479.BFW38_08745"/>
<gene>
    <name evidence="1" type="ORF">BFW38_08745</name>
</gene>
<dbReference type="Gene3D" id="3.20.20.190">
    <property type="entry name" value="Phosphatidylinositol (PI) phosphodiesterase"/>
    <property type="match status" value="1"/>
</dbReference>
<dbReference type="InterPro" id="IPR032075">
    <property type="entry name" value="PI-PLC-C1"/>
</dbReference>
<dbReference type="AlphaFoldDB" id="A0A1E2V9D4"/>
<evidence type="ECO:0000313" key="2">
    <source>
        <dbReference type="Proteomes" id="UP000094291"/>
    </source>
</evidence>
<dbReference type="PROSITE" id="PS50007">
    <property type="entry name" value="PIPLC_X_DOMAIN"/>
    <property type="match status" value="1"/>
</dbReference>
<dbReference type="OrthoDB" id="195526at2"/>
<dbReference type="Proteomes" id="UP000094291">
    <property type="component" value="Unassembled WGS sequence"/>
</dbReference>
<accession>A0A1E2V9D4</accession>
<keyword evidence="2" id="KW-1185">Reference proteome</keyword>
<dbReference type="InterPro" id="IPR017946">
    <property type="entry name" value="PLC-like_Pdiesterase_TIM-brl"/>
</dbReference>
<reference evidence="1 2" key="1">
    <citation type="submission" date="2016-08" db="EMBL/GenBank/DDBJ databases">
        <authorList>
            <person name="Seilhamer J.J."/>
        </authorList>
    </citation>
    <scope>NUCLEOTIDE SEQUENCE [LARGE SCALE GENOMIC DNA]</scope>
    <source>
        <strain evidence="1 2">PH27A</strain>
    </source>
</reference>
<dbReference type="Gene3D" id="2.60.120.200">
    <property type="match status" value="1"/>
</dbReference>
<proteinExistence type="predicted"/>
<sequence>MNEEVTYRAARQKGSHNTYQRSEGYIDQALYWRIRSLEIDIHNGNDASGWPKLQGDWYVYHLSVVDQNSTVNQLSDALAVLRAFHLAVPDHEVMTLWLDIKDSFTATNHTPEALDQLLVEGLGREAIWGPPDLIGSEPSLQQAIHQHGWPSLEALRGKFIFACTTGDLSSPDSHLNQYVENGATANQRLAFVAPDISQTDQILQFDYAVVFNLSSSHIALGQAIQEQGFVGRAYGLDSQSSWCKGWQDQVNHLTTNKVNAFSDEWARTDNPSTGYPFDFLGGDQGEPLVEPGALFAIRVNSEDLWSKEDSGYFQFDSMSNPDRTLTGFVGNPASHVNGWIKGGLMARASTDASAAYCAVLRTGSHGIRMQSRSSAGDDSAAIEAMIPHGVNGYPRVSANTPIWLRLTVEGQGRKVTGYYSIDGSHWISIGTVSVNVPLGLQGWVASSHGSGEVKWLFGGAPAPAEGRILGHNASGEFLSSSAQAASLGSKPSDAYC</sequence>
<organism evidence="1 2">
    <name type="scientific">Terasakiispira papahanaumokuakeensis</name>
    <dbReference type="NCBI Taxonomy" id="197479"/>
    <lineage>
        <taxon>Bacteria</taxon>
        <taxon>Pseudomonadati</taxon>
        <taxon>Pseudomonadota</taxon>
        <taxon>Gammaproteobacteria</taxon>
        <taxon>Oceanospirillales</taxon>
        <taxon>Terasakiispira</taxon>
    </lineage>
</organism>
<name>A0A1E2V9D4_9GAMM</name>
<dbReference type="Pfam" id="PF16670">
    <property type="entry name" value="PI-PLC-C1"/>
    <property type="match status" value="1"/>
</dbReference>
<dbReference type="GO" id="GO:0008081">
    <property type="term" value="F:phosphoric diester hydrolase activity"/>
    <property type="evidence" value="ECO:0007669"/>
    <property type="project" value="InterPro"/>
</dbReference>
<protein>
    <submittedName>
        <fullName evidence="1">Uncharacterized protein</fullName>
    </submittedName>
</protein>
<dbReference type="EMBL" id="MDTQ01000001">
    <property type="protein sequence ID" value="ODC03618.1"/>
    <property type="molecule type" value="Genomic_DNA"/>
</dbReference>
<dbReference type="GO" id="GO:0006629">
    <property type="term" value="P:lipid metabolic process"/>
    <property type="evidence" value="ECO:0007669"/>
    <property type="project" value="InterPro"/>
</dbReference>
<evidence type="ECO:0000313" key="1">
    <source>
        <dbReference type="EMBL" id="ODC03618.1"/>
    </source>
</evidence>